<feature type="transmembrane region" description="Helical" evidence="7">
    <location>
        <begin position="111"/>
        <end position="134"/>
    </location>
</feature>
<dbReference type="AlphaFoldDB" id="A0A2P7B6R7"/>
<evidence type="ECO:0008006" key="10">
    <source>
        <dbReference type="Google" id="ProtNLM"/>
    </source>
</evidence>
<feature type="transmembrane region" description="Helical" evidence="7">
    <location>
        <begin position="243"/>
        <end position="261"/>
    </location>
</feature>
<keyword evidence="9" id="KW-1185">Reference proteome</keyword>
<sequence>MNDTSMSTAKSMRQAQRPGSNTAVLGSRAVRQVLPLTAALLITATSFQVLSSVFLTPGNLVNLLTESSPLALVAVASCIMIIMGEIDLSLGSVAGLSAAIAASLMSHGMPWLPAILITLIAAAAIGLVHGGLVVIAGIRSFVVTLAGFLVCYGLQQRVLQPSGYISAASPMVTDLAIMRIPMWLSLGVVIAIGVSSLAAALLLRDPFKSNLDNRRVPVGVVRVVLPMTMATLAVLYLSDGGGIPVLTGIVLLITGLVWYLLKKTAGGRHLYAIGANVRAAQECGIRVSMIRWFGFGATSLLAGLAGISLLAYTGGADNTTGTGTLLLAAIGAAVVGGISLSGGRGSVWGGLAGALLLGAVQNGLNLLNLSSDMVYVVEGSVVVGALLVDALLRRGDLR</sequence>
<keyword evidence="2" id="KW-1003">Cell membrane</keyword>
<evidence type="ECO:0000256" key="1">
    <source>
        <dbReference type="ARBA" id="ARBA00004651"/>
    </source>
</evidence>
<feature type="transmembrane region" description="Helical" evidence="7">
    <location>
        <begin position="373"/>
        <end position="392"/>
    </location>
</feature>
<proteinExistence type="predicted"/>
<evidence type="ECO:0000256" key="3">
    <source>
        <dbReference type="ARBA" id="ARBA00022692"/>
    </source>
</evidence>
<dbReference type="PANTHER" id="PTHR32196">
    <property type="entry name" value="ABC TRANSPORTER PERMEASE PROTEIN YPHD-RELATED-RELATED"/>
    <property type="match status" value="1"/>
</dbReference>
<accession>A0A2P7B6R7</accession>
<protein>
    <recommendedName>
        <fullName evidence="10">ABC transporter permease</fullName>
    </recommendedName>
</protein>
<evidence type="ECO:0000256" key="5">
    <source>
        <dbReference type="ARBA" id="ARBA00023136"/>
    </source>
</evidence>
<dbReference type="OrthoDB" id="192433at2"/>
<evidence type="ECO:0000256" key="6">
    <source>
        <dbReference type="SAM" id="MobiDB-lite"/>
    </source>
</evidence>
<feature type="transmembrane region" description="Helical" evidence="7">
    <location>
        <begin position="320"/>
        <end position="340"/>
    </location>
</feature>
<feature type="transmembrane region" description="Helical" evidence="7">
    <location>
        <begin position="215"/>
        <end position="237"/>
    </location>
</feature>
<comment type="subcellular location">
    <subcellularLocation>
        <location evidence="1">Cell membrane</location>
        <topology evidence="1">Multi-pass membrane protein</topology>
    </subcellularLocation>
</comment>
<name>A0A2P7B6R7_9HYPH</name>
<keyword evidence="3 7" id="KW-0812">Transmembrane</keyword>
<comment type="caution">
    <text evidence="8">The sequence shown here is derived from an EMBL/GenBank/DDBJ whole genome shotgun (WGS) entry which is preliminary data.</text>
</comment>
<evidence type="ECO:0000256" key="4">
    <source>
        <dbReference type="ARBA" id="ARBA00022989"/>
    </source>
</evidence>
<feature type="transmembrane region" description="Helical" evidence="7">
    <location>
        <begin position="347"/>
        <end position="367"/>
    </location>
</feature>
<keyword evidence="4 7" id="KW-1133">Transmembrane helix</keyword>
<dbReference type="Pfam" id="PF02653">
    <property type="entry name" value="BPD_transp_2"/>
    <property type="match status" value="1"/>
</dbReference>
<dbReference type="EMBL" id="PGGM01000010">
    <property type="protein sequence ID" value="PSH62139.1"/>
    <property type="molecule type" value="Genomic_DNA"/>
</dbReference>
<evidence type="ECO:0000256" key="7">
    <source>
        <dbReference type="SAM" id="Phobius"/>
    </source>
</evidence>
<feature type="transmembrane region" description="Helical" evidence="7">
    <location>
        <begin position="180"/>
        <end position="203"/>
    </location>
</feature>
<gene>
    <name evidence="8" type="ORF">CU103_20075</name>
</gene>
<dbReference type="GO" id="GO:0005886">
    <property type="term" value="C:plasma membrane"/>
    <property type="evidence" value="ECO:0007669"/>
    <property type="project" value="UniProtKB-SubCell"/>
</dbReference>
<organism evidence="8 9">
    <name type="scientific">Phyllobacterium sophorae</name>
    <dbReference type="NCBI Taxonomy" id="1520277"/>
    <lineage>
        <taxon>Bacteria</taxon>
        <taxon>Pseudomonadati</taxon>
        <taxon>Pseudomonadota</taxon>
        <taxon>Alphaproteobacteria</taxon>
        <taxon>Hyphomicrobiales</taxon>
        <taxon>Phyllobacteriaceae</taxon>
        <taxon>Phyllobacterium</taxon>
    </lineage>
</organism>
<evidence type="ECO:0000313" key="8">
    <source>
        <dbReference type="EMBL" id="PSH62139.1"/>
    </source>
</evidence>
<evidence type="ECO:0000313" key="9">
    <source>
        <dbReference type="Proteomes" id="UP000241764"/>
    </source>
</evidence>
<feature type="transmembrane region" description="Helical" evidence="7">
    <location>
        <begin position="33"/>
        <end position="55"/>
    </location>
</feature>
<evidence type="ECO:0000256" key="2">
    <source>
        <dbReference type="ARBA" id="ARBA00022475"/>
    </source>
</evidence>
<dbReference type="CDD" id="cd06579">
    <property type="entry name" value="TM_PBP1_transp_AraH_like"/>
    <property type="match status" value="1"/>
</dbReference>
<dbReference type="Proteomes" id="UP000241764">
    <property type="component" value="Unassembled WGS sequence"/>
</dbReference>
<feature type="transmembrane region" description="Helical" evidence="7">
    <location>
        <begin position="292"/>
        <end position="314"/>
    </location>
</feature>
<dbReference type="GO" id="GO:0022857">
    <property type="term" value="F:transmembrane transporter activity"/>
    <property type="evidence" value="ECO:0007669"/>
    <property type="project" value="InterPro"/>
</dbReference>
<keyword evidence="5 7" id="KW-0472">Membrane</keyword>
<dbReference type="InterPro" id="IPR001851">
    <property type="entry name" value="ABC_transp_permease"/>
</dbReference>
<reference evidence="9" key="1">
    <citation type="submission" date="2017-11" db="EMBL/GenBank/DDBJ databases">
        <authorList>
            <person name="Kuznetsova I."/>
            <person name="Sazanova A."/>
            <person name="Chirak E."/>
            <person name="Safronova V."/>
            <person name="Willems A."/>
        </authorList>
    </citation>
    <scope>NUCLEOTIDE SEQUENCE [LARGE SCALE GENOMIC DNA]</scope>
    <source>
        <strain evidence="9">CCBAU 03422</strain>
    </source>
</reference>
<feature type="region of interest" description="Disordered" evidence="6">
    <location>
        <begin position="1"/>
        <end position="21"/>
    </location>
</feature>
<feature type="transmembrane region" description="Helical" evidence="7">
    <location>
        <begin position="141"/>
        <end position="160"/>
    </location>
</feature>
<feature type="transmembrane region" description="Helical" evidence="7">
    <location>
        <begin position="67"/>
        <end position="83"/>
    </location>
</feature>